<dbReference type="EMBL" id="MU275869">
    <property type="protein sequence ID" value="KAI0049737.1"/>
    <property type="molecule type" value="Genomic_DNA"/>
</dbReference>
<organism evidence="1 2">
    <name type="scientific">Auriscalpium vulgare</name>
    <dbReference type="NCBI Taxonomy" id="40419"/>
    <lineage>
        <taxon>Eukaryota</taxon>
        <taxon>Fungi</taxon>
        <taxon>Dikarya</taxon>
        <taxon>Basidiomycota</taxon>
        <taxon>Agaricomycotina</taxon>
        <taxon>Agaricomycetes</taxon>
        <taxon>Russulales</taxon>
        <taxon>Auriscalpiaceae</taxon>
        <taxon>Auriscalpium</taxon>
    </lineage>
</organism>
<comment type="caution">
    <text evidence="1">The sequence shown here is derived from an EMBL/GenBank/DDBJ whole genome shotgun (WGS) entry which is preliminary data.</text>
</comment>
<reference evidence="1" key="1">
    <citation type="submission" date="2021-02" db="EMBL/GenBank/DDBJ databases">
        <authorList>
            <consortium name="DOE Joint Genome Institute"/>
            <person name="Ahrendt S."/>
            <person name="Looney B.P."/>
            <person name="Miyauchi S."/>
            <person name="Morin E."/>
            <person name="Drula E."/>
            <person name="Courty P.E."/>
            <person name="Chicoki N."/>
            <person name="Fauchery L."/>
            <person name="Kohler A."/>
            <person name="Kuo A."/>
            <person name="Labutti K."/>
            <person name="Pangilinan J."/>
            <person name="Lipzen A."/>
            <person name="Riley R."/>
            <person name="Andreopoulos W."/>
            <person name="He G."/>
            <person name="Johnson J."/>
            <person name="Barry K.W."/>
            <person name="Grigoriev I.V."/>
            <person name="Nagy L."/>
            <person name="Hibbett D."/>
            <person name="Henrissat B."/>
            <person name="Matheny P.B."/>
            <person name="Labbe J."/>
            <person name="Martin F."/>
        </authorList>
    </citation>
    <scope>NUCLEOTIDE SEQUENCE</scope>
    <source>
        <strain evidence="1">FP105234-sp</strain>
    </source>
</reference>
<proteinExistence type="predicted"/>
<evidence type="ECO:0000313" key="2">
    <source>
        <dbReference type="Proteomes" id="UP000814033"/>
    </source>
</evidence>
<gene>
    <name evidence="1" type="ORF">FA95DRAFT_1556417</name>
</gene>
<evidence type="ECO:0000313" key="1">
    <source>
        <dbReference type="EMBL" id="KAI0049737.1"/>
    </source>
</evidence>
<dbReference type="Proteomes" id="UP000814033">
    <property type="component" value="Unassembled WGS sequence"/>
</dbReference>
<accession>A0ACB8S0V5</accession>
<reference evidence="1" key="2">
    <citation type="journal article" date="2022" name="New Phytol.">
        <title>Evolutionary transition to the ectomycorrhizal habit in the genomes of a hyperdiverse lineage of mushroom-forming fungi.</title>
        <authorList>
            <person name="Looney B."/>
            <person name="Miyauchi S."/>
            <person name="Morin E."/>
            <person name="Drula E."/>
            <person name="Courty P.E."/>
            <person name="Kohler A."/>
            <person name="Kuo A."/>
            <person name="LaButti K."/>
            <person name="Pangilinan J."/>
            <person name="Lipzen A."/>
            <person name="Riley R."/>
            <person name="Andreopoulos W."/>
            <person name="He G."/>
            <person name="Johnson J."/>
            <person name="Nolan M."/>
            <person name="Tritt A."/>
            <person name="Barry K.W."/>
            <person name="Grigoriev I.V."/>
            <person name="Nagy L.G."/>
            <person name="Hibbett D."/>
            <person name="Henrissat B."/>
            <person name="Matheny P.B."/>
            <person name="Labbe J."/>
            <person name="Martin F.M."/>
        </authorList>
    </citation>
    <scope>NUCLEOTIDE SEQUENCE</scope>
    <source>
        <strain evidence="1">FP105234-sp</strain>
    </source>
</reference>
<name>A0ACB8S0V5_9AGAM</name>
<sequence>MAGRTLALSSLVAVVATLVWRGKVVRNTILPTYDLPIAYYSGGAHETQCNTIRSTPPSAMTFCEDARFWDRLDAQGAVAARLIIIACDPGRLAWNTVMGPLANPDPRGALWLYDPSKRHSPPRQITFEGYPEGHDFHPLGFDILPARAGQPSTLFTTNHARAASTIEQFALSWDKPHVARWVRTLESPHIVSPNAIAAVSPTSFYVTQDHYFTRRIPGIAGAVLPLAESLLGLPLGWVTHVRLLDDPASQKVLYTVAAAGVPFANGMALSRGDGDVLAVAATSTDEVFFYKRDPRTDALTFKERVELPFATDNVDFDYAGTLVVAGHPHFPSLADIANNVTGKRAPSWVMSLTPITRGAAAGRRRVFDAKAPVSASRKVAEPAGYDLQTLYQSNGTAFSSSSTGMVDDKTGVLYVTGLYDEGMLVCTP</sequence>
<protein>
    <submittedName>
        <fullName evidence="1">Uncharacterized protein</fullName>
    </submittedName>
</protein>
<keyword evidence="2" id="KW-1185">Reference proteome</keyword>